<dbReference type="EMBL" id="CP036279">
    <property type="protein sequence ID" value="QDU61904.1"/>
    <property type="molecule type" value="Genomic_DNA"/>
</dbReference>
<reference evidence="1 2" key="1">
    <citation type="submission" date="2019-02" db="EMBL/GenBank/DDBJ databases">
        <title>Deep-cultivation of Planctomycetes and their phenomic and genomic characterization uncovers novel biology.</title>
        <authorList>
            <person name="Wiegand S."/>
            <person name="Jogler M."/>
            <person name="Boedeker C."/>
            <person name="Pinto D."/>
            <person name="Vollmers J."/>
            <person name="Rivas-Marin E."/>
            <person name="Kohn T."/>
            <person name="Peeters S.H."/>
            <person name="Heuer A."/>
            <person name="Rast P."/>
            <person name="Oberbeckmann S."/>
            <person name="Bunk B."/>
            <person name="Jeske O."/>
            <person name="Meyerdierks A."/>
            <person name="Storesund J.E."/>
            <person name="Kallscheuer N."/>
            <person name="Luecker S."/>
            <person name="Lage O.M."/>
            <person name="Pohl T."/>
            <person name="Merkel B.J."/>
            <person name="Hornburger P."/>
            <person name="Mueller R.-W."/>
            <person name="Bruemmer F."/>
            <person name="Labrenz M."/>
            <person name="Spormann A.M."/>
            <person name="Op den Camp H."/>
            <person name="Overmann J."/>
            <person name="Amann R."/>
            <person name="Jetten M.S.M."/>
            <person name="Mascher T."/>
            <person name="Medema M.H."/>
            <person name="Devos D.P."/>
            <person name="Kaster A.-K."/>
            <person name="Ovreas L."/>
            <person name="Rohde M."/>
            <person name="Galperin M.Y."/>
            <person name="Jogler C."/>
        </authorList>
    </citation>
    <scope>NUCLEOTIDE SEQUENCE [LARGE SCALE GENOMIC DNA]</scope>
    <source>
        <strain evidence="1 2">Pan216</strain>
    </source>
</reference>
<keyword evidence="2" id="KW-1185">Reference proteome</keyword>
<evidence type="ECO:0000313" key="2">
    <source>
        <dbReference type="Proteomes" id="UP000317093"/>
    </source>
</evidence>
<protein>
    <submittedName>
        <fullName evidence="1">Uncharacterized protein</fullName>
    </submittedName>
</protein>
<gene>
    <name evidence="1" type="ORF">Pan216_27690</name>
</gene>
<accession>A0A518B4L9</accession>
<evidence type="ECO:0000313" key="1">
    <source>
        <dbReference type="EMBL" id="QDU61904.1"/>
    </source>
</evidence>
<proteinExistence type="predicted"/>
<sequence>MLHLFSICPRVKEVKGKVVASTGWTFTILTLGTMLKWVTIDPKREKIFITRRYLWLLRFRKTISFKRVRAIIYGYDDLSPGTITSVAHDSLDCFTVGLRLKDESEMKLFRFFGDGVFTNDGPYHDLLYWREYLRDRTGTQERESFVFAEVISELIDAPIDAPRH</sequence>
<dbReference type="OrthoDB" id="9814698at2"/>
<organism evidence="1 2">
    <name type="scientific">Kolteria novifilia</name>
    <dbReference type="NCBI Taxonomy" id="2527975"/>
    <lineage>
        <taxon>Bacteria</taxon>
        <taxon>Pseudomonadati</taxon>
        <taxon>Planctomycetota</taxon>
        <taxon>Planctomycetia</taxon>
        <taxon>Kolteriales</taxon>
        <taxon>Kolteriaceae</taxon>
        <taxon>Kolteria</taxon>
    </lineage>
</organism>
<name>A0A518B4L9_9BACT</name>
<dbReference type="KEGG" id="knv:Pan216_27690"/>
<dbReference type="RefSeq" id="WP_145258436.1">
    <property type="nucleotide sequence ID" value="NZ_CP036279.1"/>
</dbReference>
<dbReference type="AlphaFoldDB" id="A0A518B4L9"/>
<dbReference type="Proteomes" id="UP000317093">
    <property type="component" value="Chromosome"/>
</dbReference>